<dbReference type="InterPro" id="IPR037445">
    <property type="entry name" value="MAGE"/>
</dbReference>
<dbReference type="InterPro" id="IPR041898">
    <property type="entry name" value="MAGE_WH1"/>
</dbReference>
<reference evidence="2" key="1">
    <citation type="submission" date="2021-12" db="EMBL/GenBank/DDBJ databases">
        <authorList>
            <person name="King R."/>
        </authorList>
    </citation>
    <scope>NUCLEOTIDE SEQUENCE</scope>
</reference>
<feature type="domain" description="MAGE" evidence="1">
    <location>
        <begin position="21"/>
        <end position="218"/>
    </location>
</feature>
<keyword evidence="3" id="KW-1185">Reference proteome</keyword>
<dbReference type="Gene3D" id="1.10.10.1210">
    <property type="entry name" value="MAGE homology domain, winged helix WH2 motif"/>
    <property type="match status" value="1"/>
</dbReference>
<evidence type="ECO:0000313" key="3">
    <source>
        <dbReference type="Proteomes" id="UP001153292"/>
    </source>
</evidence>
<name>A0ABN8B310_CHISP</name>
<dbReference type="InterPro" id="IPR041899">
    <property type="entry name" value="MAGE_WH2"/>
</dbReference>
<proteinExistence type="predicted"/>
<dbReference type="Gene3D" id="1.10.10.1200">
    <property type="entry name" value="MAGE homology domain, winged helix WH1 motif"/>
    <property type="match status" value="1"/>
</dbReference>
<dbReference type="SMART" id="SM01373">
    <property type="entry name" value="MAGE"/>
    <property type="match status" value="1"/>
</dbReference>
<evidence type="ECO:0000259" key="1">
    <source>
        <dbReference type="PROSITE" id="PS50838"/>
    </source>
</evidence>
<gene>
    <name evidence="2" type="ORF">CHILSU_LOCUS4246</name>
</gene>
<dbReference type="Pfam" id="PF01454">
    <property type="entry name" value="MAGE"/>
    <property type="match status" value="2"/>
</dbReference>
<accession>A0ABN8B310</accession>
<evidence type="ECO:0000313" key="2">
    <source>
        <dbReference type="EMBL" id="CAH0401035.1"/>
    </source>
</evidence>
<dbReference type="InterPro" id="IPR002190">
    <property type="entry name" value="MHD_dom"/>
</dbReference>
<sequence>MSQRRANRTNTTNEGEISMHLEEAIKECVRFIICREGSKKPIKRAEISSHLNTTCQTPNNQINTVMIEANKLLKRIYGYKLVQVEAKGGIQYIVILTEENEGLDSIAVDPHHTRLLIAALTHIFMSGGPVKEDDMWKFLNEAGLLEENDHVGRKILTNTFTKQMYLIYSKVGEGDLARFVFEWGQRSIEEMPKLFLLNKMAQAFEKTPDHWCEQYKEATAEESST</sequence>
<dbReference type="PANTHER" id="PTHR11736">
    <property type="entry name" value="MELANOMA-ASSOCIATED ANTIGEN MAGE ANTIGEN"/>
    <property type="match status" value="1"/>
</dbReference>
<dbReference type="PANTHER" id="PTHR11736:SF14">
    <property type="entry name" value="NSE3 HOMOLOG, SMC5-SMC6 COMPLEX COMPONENT"/>
    <property type="match status" value="1"/>
</dbReference>
<organism evidence="2 3">
    <name type="scientific">Chilo suppressalis</name>
    <name type="common">Asiatic rice borer moth</name>
    <dbReference type="NCBI Taxonomy" id="168631"/>
    <lineage>
        <taxon>Eukaryota</taxon>
        <taxon>Metazoa</taxon>
        <taxon>Ecdysozoa</taxon>
        <taxon>Arthropoda</taxon>
        <taxon>Hexapoda</taxon>
        <taxon>Insecta</taxon>
        <taxon>Pterygota</taxon>
        <taxon>Neoptera</taxon>
        <taxon>Endopterygota</taxon>
        <taxon>Lepidoptera</taxon>
        <taxon>Glossata</taxon>
        <taxon>Ditrysia</taxon>
        <taxon>Pyraloidea</taxon>
        <taxon>Crambidae</taxon>
        <taxon>Crambinae</taxon>
        <taxon>Chilo</taxon>
    </lineage>
</organism>
<protein>
    <recommendedName>
        <fullName evidence="1">MAGE domain-containing protein</fullName>
    </recommendedName>
</protein>
<dbReference type="Proteomes" id="UP001153292">
    <property type="component" value="Chromosome 18"/>
</dbReference>
<dbReference type="PROSITE" id="PS50838">
    <property type="entry name" value="MAGE"/>
    <property type="match status" value="1"/>
</dbReference>
<dbReference type="EMBL" id="OU963911">
    <property type="protein sequence ID" value="CAH0401035.1"/>
    <property type="molecule type" value="Genomic_DNA"/>
</dbReference>